<gene>
    <name evidence="1" type="ORF">T4D_15927</name>
</gene>
<evidence type="ECO:0000313" key="2">
    <source>
        <dbReference type="Proteomes" id="UP000054995"/>
    </source>
</evidence>
<dbReference type="EMBL" id="JYDT01000040">
    <property type="protein sequence ID" value="KRY88542.1"/>
    <property type="molecule type" value="Genomic_DNA"/>
</dbReference>
<organism evidence="1 2">
    <name type="scientific">Trichinella pseudospiralis</name>
    <name type="common">Parasitic roundworm</name>
    <dbReference type="NCBI Taxonomy" id="6337"/>
    <lineage>
        <taxon>Eukaryota</taxon>
        <taxon>Metazoa</taxon>
        <taxon>Ecdysozoa</taxon>
        <taxon>Nematoda</taxon>
        <taxon>Enoplea</taxon>
        <taxon>Dorylaimia</taxon>
        <taxon>Trichinellida</taxon>
        <taxon>Trichinellidae</taxon>
        <taxon>Trichinella</taxon>
    </lineage>
</organism>
<dbReference type="AlphaFoldDB" id="A0A0V1FRF9"/>
<comment type="caution">
    <text evidence="1">The sequence shown here is derived from an EMBL/GenBank/DDBJ whole genome shotgun (WGS) entry which is preliminary data.</text>
</comment>
<evidence type="ECO:0000313" key="1">
    <source>
        <dbReference type="EMBL" id="KRY88542.1"/>
    </source>
</evidence>
<name>A0A0V1FRF9_TRIPS</name>
<dbReference type="Proteomes" id="UP000054995">
    <property type="component" value="Unassembled WGS sequence"/>
</dbReference>
<sequence length="71" mass="8408">MWLKWATYANRAHVFFWYPFSAAISLLLEKLFLSKESDCEDTAFALVYEKIMQIEKNKQYSCLVNGLYEIS</sequence>
<reference evidence="1 2" key="1">
    <citation type="submission" date="2015-01" db="EMBL/GenBank/DDBJ databases">
        <title>Evolution of Trichinella species and genotypes.</title>
        <authorList>
            <person name="Korhonen P.K."/>
            <person name="Edoardo P."/>
            <person name="Giuseppe L.R."/>
            <person name="Gasser R.B."/>
        </authorList>
    </citation>
    <scope>NUCLEOTIDE SEQUENCE [LARGE SCALE GENOMIC DNA]</scope>
    <source>
        <strain evidence="1">ISS470</strain>
    </source>
</reference>
<protein>
    <submittedName>
        <fullName evidence="1">Uncharacterized protein</fullName>
    </submittedName>
</protein>
<keyword evidence="2" id="KW-1185">Reference proteome</keyword>
<accession>A0A0V1FRF9</accession>
<proteinExistence type="predicted"/>